<organism evidence="1 2">
    <name type="scientific">Dendrobium catenatum</name>
    <dbReference type="NCBI Taxonomy" id="906689"/>
    <lineage>
        <taxon>Eukaryota</taxon>
        <taxon>Viridiplantae</taxon>
        <taxon>Streptophyta</taxon>
        <taxon>Embryophyta</taxon>
        <taxon>Tracheophyta</taxon>
        <taxon>Spermatophyta</taxon>
        <taxon>Magnoliopsida</taxon>
        <taxon>Liliopsida</taxon>
        <taxon>Asparagales</taxon>
        <taxon>Orchidaceae</taxon>
        <taxon>Epidendroideae</taxon>
        <taxon>Malaxideae</taxon>
        <taxon>Dendrobiinae</taxon>
        <taxon>Dendrobium</taxon>
    </lineage>
</organism>
<gene>
    <name evidence="1" type="ORF">MA16_Dca011949</name>
</gene>
<dbReference type="EMBL" id="KZ502719">
    <property type="protein sequence ID" value="PKU73803.1"/>
    <property type="molecule type" value="Genomic_DNA"/>
</dbReference>
<protein>
    <submittedName>
        <fullName evidence="1">Uncharacterized protein</fullName>
    </submittedName>
</protein>
<sequence length="60" mass="6951">MKRCLEPSEKPGRSKEASQNTCLGFSLRQLTIALKSKEEKKFLHEYDDDFKRVQGASNYI</sequence>
<accession>A0A2I0WDR3</accession>
<proteinExistence type="predicted"/>
<reference evidence="1 2" key="1">
    <citation type="journal article" date="2016" name="Sci. Rep.">
        <title>The Dendrobium catenatum Lindl. genome sequence provides insights into polysaccharide synthase, floral development and adaptive evolution.</title>
        <authorList>
            <person name="Zhang G.Q."/>
            <person name="Xu Q."/>
            <person name="Bian C."/>
            <person name="Tsai W.C."/>
            <person name="Yeh C.M."/>
            <person name="Liu K.W."/>
            <person name="Yoshida K."/>
            <person name="Zhang L.S."/>
            <person name="Chang S.B."/>
            <person name="Chen F."/>
            <person name="Shi Y."/>
            <person name="Su Y.Y."/>
            <person name="Zhang Y.Q."/>
            <person name="Chen L.J."/>
            <person name="Yin Y."/>
            <person name="Lin M."/>
            <person name="Huang H."/>
            <person name="Deng H."/>
            <person name="Wang Z.W."/>
            <person name="Zhu S.L."/>
            <person name="Zhao X."/>
            <person name="Deng C."/>
            <person name="Niu S.C."/>
            <person name="Huang J."/>
            <person name="Wang M."/>
            <person name="Liu G.H."/>
            <person name="Yang H.J."/>
            <person name="Xiao X.J."/>
            <person name="Hsiao Y.Y."/>
            <person name="Wu W.L."/>
            <person name="Chen Y.Y."/>
            <person name="Mitsuda N."/>
            <person name="Ohme-Takagi M."/>
            <person name="Luo Y.B."/>
            <person name="Van de Peer Y."/>
            <person name="Liu Z.J."/>
        </authorList>
    </citation>
    <scope>NUCLEOTIDE SEQUENCE [LARGE SCALE GENOMIC DNA]</scope>
    <source>
        <tissue evidence="1">The whole plant</tissue>
    </source>
</reference>
<dbReference type="AlphaFoldDB" id="A0A2I0WDR3"/>
<dbReference type="Proteomes" id="UP000233837">
    <property type="component" value="Unassembled WGS sequence"/>
</dbReference>
<keyword evidence="2" id="KW-1185">Reference proteome</keyword>
<evidence type="ECO:0000313" key="2">
    <source>
        <dbReference type="Proteomes" id="UP000233837"/>
    </source>
</evidence>
<evidence type="ECO:0000313" key="1">
    <source>
        <dbReference type="EMBL" id="PKU73803.1"/>
    </source>
</evidence>
<name>A0A2I0WDR3_9ASPA</name>
<reference evidence="1 2" key="2">
    <citation type="journal article" date="2017" name="Nature">
        <title>The Apostasia genome and the evolution of orchids.</title>
        <authorList>
            <person name="Zhang G.Q."/>
            <person name="Liu K.W."/>
            <person name="Li Z."/>
            <person name="Lohaus R."/>
            <person name="Hsiao Y.Y."/>
            <person name="Niu S.C."/>
            <person name="Wang J.Y."/>
            <person name="Lin Y.C."/>
            <person name="Xu Q."/>
            <person name="Chen L.J."/>
            <person name="Yoshida K."/>
            <person name="Fujiwara S."/>
            <person name="Wang Z.W."/>
            <person name="Zhang Y.Q."/>
            <person name="Mitsuda N."/>
            <person name="Wang M."/>
            <person name="Liu G.H."/>
            <person name="Pecoraro L."/>
            <person name="Huang H.X."/>
            <person name="Xiao X.J."/>
            <person name="Lin M."/>
            <person name="Wu X.Y."/>
            <person name="Wu W.L."/>
            <person name="Chen Y.Y."/>
            <person name="Chang S.B."/>
            <person name="Sakamoto S."/>
            <person name="Ohme-Takagi M."/>
            <person name="Yagi M."/>
            <person name="Zeng S.J."/>
            <person name="Shen C.Y."/>
            <person name="Yeh C.M."/>
            <person name="Luo Y.B."/>
            <person name="Tsai W.C."/>
            <person name="Van de Peer Y."/>
            <person name="Liu Z.J."/>
        </authorList>
    </citation>
    <scope>NUCLEOTIDE SEQUENCE [LARGE SCALE GENOMIC DNA]</scope>
    <source>
        <tissue evidence="1">The whole plant</tissue>
    </source>
</reference>